<dbReference type="RefSeq" id="XP_031763065.2">
    <property type="nucleotide sequence ID" value="XM_031907205.2"/>
</dbReference>
<organism evidence="2 3">
    <name type="scientific">Galleria mellonella</name>
    <name type="common">Greater wax moth</name>
    <dbReference type="NCBI Taxonomy" id="7137"/>
    <lineage>
        <taxon>Eukaryota</taxon>
        <taxon>Metazoa</taxon>
        <taxon>Ecdysozoa</taxon>
        <taxon>Arthropoda</taxon>
        <taxon>Hexapoda</taxon>
        <taxon>Insecta</taxon>
        <taxon>Pterygota</taxon>
        <taxon>Neoptera</taxon>
        <taxon>Endopterygota</taxon>
        <taxon>Lepidoptera</taxon>
        <taxon>Glossata</taxon>
        <taxon>Ditrysia</taxon>
        <taxon>Pyraloidea</taxon>
        <taxon>Pyralidae</taxon>
        <taxon>Galleriinae</taxon>
        <taxon>Galleria</taxon>
    </lineage>
</organism>
<reference evidence="3" key="1">
    <citation type="submission" date="2025-08" db="UniProtKB">
        <authorList>
            <consortium name="RefSeq"/>
        </authorList>
    </citation>
    <scope>IDENTIFICATION</scope>
    <source>
        <tissue evidence="3">Whole larvae</tissue>
    </source>
</reference>
<evidence type="ECO:0000313" key="3">
    <source>
        <dbReference type="RefSeq" id="XP_031763065.2"/>
    </source>
</evidence>
<protein>
    <submittedName>
        <fullName evidence="3">Uncharacterized protein LOC113510824</fullName>
    </submittedName>
</protein>
<name>A0A6J3BTK6_GALME</name>
<feature type="region of interest" description="Disordered" evidence="1">
    <location>
        <begin position="239"/>
        <end position="265"/>
    </location>
</feature>
<gene>
    <name evidence="3" type="primary">LOC113510824</name>
</gene>
<accession>A0A6J3BTK6</accession>
<keyword evidence="2" id="KW-1185">Reference proteome</keyword>
<evidence type="ECO:0000256" key="1">
    <source>
        <dbReference type="SAM" id="MobiDB-lite"/>
    </source>
</evidence>
<sequence length="1382" mass="158304">MAINSLEICNKIKPKYSDSINSFNSSNSVSNITKITVTTEDNISASSKCKKSKNQYSKSPYLKGDKVQLLSRVTEKRLIHKLEPNYVSSFPLAATIYRVNSDEIRPLKRSNKKNKKSVLTLPNEQSRLPETCTVSEMNDSEYCNRDDKNKKTIKKKRTPLLNKRKSRKNNFEFYDRDARYCSQMNIDLDCSSSDILNQFNGDGRKLSKKSSVAFKPLIKNECNAHDVWTVLRNINRFQFRPSPPMSNDSNRSPKKKKYINRRRNNRKDARVIETCRTEEIAYISSYDIDSKSATNFSPLSSCDRVTVIDKQGEFSKIGKEFENKIDKLQNTVTPTNNMKNRNLLRNNIFGTKSMKGKEKENKISNQLVPIGIYNGVETHIDNLKLNVSQDHKVALGTEINMATDNSMSYNSDQLSLYVSANNTNNLNNTKKNKQKTHKSVELVDSFMYSEHTGSSKAGLHSTVDYRRDKNKLDKVSSDESSHDTKAITRVVPNKNSNIVVSRNRKPRLVTTMPTTSIVPKLTQTDIKRRLMNLKYPITILGKDQLSSSPINLENYEQFQGLDHHIWPFMVDWYDQNTVNVRSDNKLKHSLNKVESVIQRNNQILRSGGSVILTRQTDREVFLNNANNINGKMIYNLDDSLRKKKIDYQPNATIETTNNTKLSQIKNIKTMRQLKDKMLKHLYKKSSTQSMTNNNYQQIGGQGDEKSHNNTNVSTKVTIRKKVDASTETILKYNEIFPITPSISSQLLTNLKRPLNTNYPWAKGKRTSDLIENVIKNIKNGIYYNQENIETVKSSCVEFKEASVQTTMVALRIGSTNTINKEEKTIKSLETAVLNSETDNFQHIHGFDTALPSLEIKTLNTKEIAVKHCITNVMIQFDVTIPIEQDTVCLDVRKSFSFIPLKVTDRHTRVYKSKTTILNAMLPAELCCIIPKMISNISNVESKFTFSSALLDKTESQLSTISELIHCENPDVFKTFIPSSINVSTKLEKIFTGYFAKPFKSEIKKVNYTLSYNINLATELLDVLQVSSMFPCMLKRLTPEKYSKQKQKPNSMLKTYVETPPKKSSCSTLQPYVASKHSLIQNSAMNNFINILTKIWNYNKFKNYNIISENDGKMIYLPFAINNLKIDAFYNSILKYNNKALKLGAASYYTTPRCIEYKPQEKKECFLNRLFYNKGKKKHFIKLYRKCKSTSNISAEKSTTSLCKIANIDDFFQALGSGKLISNVFDGSAAKKILSCVIEMKNWITEISQRQAMLILLLINKKDTPILVRFRPVLLQGIAVNRITRVSELDMEIEVIERENFNKLSDCEGISYLTPSIENHDNLLEELYWIAKTTASDYQRPFDESSERLLKSLLEKRKKLNPSYLRVMARYVGLGLLKSPNKK</sequence>
<proteinExistence type="predicted"/>
<dbReference type="GeneID" id="113510824"/>
<feature type="compositionally biased region" description="Basic residues" evidence="1">
    <location>
        <begin position="252"/>
        <end position="265"/>
    </location>
</feature>
<dbReference type="InParanoid" id="A0A6J3BTK6"/>
<evidence type="ECO:0000313" key="2">
    <source>
        <dbReference type="Proteomes" id="UP001652740"/>
    </source>
</evidence>
<dbReference type="Proteomes" id="UP001652740">
    <property type="component" value="Unplaced"/>
</dbReference>
<dbReference type="KEGG" id="gmw:113510824"/>